<proteinExistence type="predicted"/>
<dbReference type="InterPro" id="IPR051162">
    <property type="entry name" value="T4SS_component"/>
</dbReference>
<dbReference type="RefSeq" id="WP_326454181.1">
    <property type="nucleotide sequence ID" value="NZ_JAYMFH010000001.1"/>
</dbReference>
<dbReference type="Pfam" id="PF05872">
    <property type="entry name" value="HerA_C"/>
    <property type="match status" value="1"/>
</dbReference>
<evidence type="ECO:0000313" key="4">
    <source>
        <dbReference type="Proteomes" id="UP001343724"/>
    </source>
</evidence>
<dbReference type="InterPro" id="IPR027417">
    <property type="entry name" value="P-loop_NTPase"/>
</dbReference>
<protein>
    <submittedName>
        <fullName evidence="3">Helicase HerA-like domain-containing protein</fullName>
    </submittedName>
</protein>
<dbReference type="InterPro" id="IPR003593">
    <property type="entry name" value="AAA+_ATPase"/>
</dbReference>
<keyword evidence="4" id="KW-1185">Reference proteome</keyword>
<accession>A0ABU6IW58</accession>
<gene>
    <name evidence="3" type="ORF">VJ920_01160</name>
</gene>
<dbReference type="SMART" id="SM00382">
    <property type="entry name" value="AAA"/>
    <property type="match status" value="1"/>
</dbReference>
<evidence type="ECO:0000256" key="1">
    <source>
        <dbReference type="SAM" id="MobiDB-lite"/>
    </source>
</evidence>
<comment type="caution">
    <text evidence="3">The sequence shown here is derived from an EMBL/GenBank/DDBJ whole genome shotgun (WGS) entry which is preliminary data.</text>
</comment>
<feature type="domain" description="AAA+ ATPase" evidence="2">
    <location>
        <begin position="37"/>
        <end position="340"/>
    </location>
</feature>
<feature type="compositionally biased region" description="Basic and acidic residues" evidence="1">
    <location>
        <begin position="484"/>
        <end position="508"/>
    </location>
</feature>
<dbReference type="PANTHER" id="PTHR30121">
    <property type="entry name" value="UNCHARACTERIZED PROTEIN YJGR-RELATED"/>
    <property type="match status" value="1"/>
</dbReference>
<dbReference type="CDD" id="cd01127">
    <property type="entry name" value="TrwB_TraG_TraD_VirD4"/>
    <property type="match status" value="1"/>
</dbReference>
<dbReference type="InterPro" id="IPR033186">
    <property type="entry name" value="HerA_C"/>
</dbReference>
<evidence type="ECO:0000259" key="2">
    <source>
        <dbReference type="SMART" id="SM00382"/>
    </source>
</evidence>
<sequence>MGATKLIPSCQEDLMLEGDKNKVAQGENSCYLLLNQANRHGLIAGASGTGKTVTMKVLAEGFAQAGVPVFMADVKGDVTGMAEPGEDTEKIRERAASLGAAGWTPRGCDVRLWDMLGGAGIPVRITISDMGPDLLARLLGLTDVQRGVLAIAFRLADDNNMLLIDLKDLRAMLGYLAEHASEVETLYGRVSSQSVGAIQRALLTVEEQGGDIFFGEPALDITDWLVTDEAGQGTVNILNAAKLMASPQVYAMFLLWMLSEVYEMLPEAGDLPKPKLVFFFDEAHLLFDGMPKELTDKIVQTVKLIRSKGVGVYFISQSPSDIPDEVLAQLSNRIQHGLRAYTPAEQKAVKAAAAAFRANPAFDSAEALLEVGTGEALVSLLNEDGQPCVVERAKVLPPECNMGAASAETLAKVAEAQAQLVEKYGAAIDRESAYEKIAAEKSAVAEADELAAERAQLEKERAAFEKQKAAEEARVAKAAAKEEERAAKAAEKEAERAARAAEKQRDQAMKTVSSVIGQIGRETSRQLLRGLFGNLRK</sequence>
<dbReference type="Gene3D" id="3.40.50.300">
    <property type="entry name" value="P-loop containing nucleotide triphosphate hydrolases"/>
    <property type="match status" value="2"/>
</dbReference>
<name>A0ABU6IW58_9ACTN</name>
<evidence type="ECO:0000313" key="3">
    <source>
        <dbReference type="EMBL" id="MEC4293915.1"/>
    </source>
</evidence>
<dbReference type="PANTHER" id="PTHR30121:SF6">
    <property type="entry name" value="SLR6007 PROTEIN"/>
    <property type="match status" value="1"/>
</dbReference>
<organism evidence="3 4">
    <name type="scientific">Adlercreutzia shanghongiae</name>
    <dbReference type="NCBI Taxonomy" id="3111773"/>
    <lineage>
        <taxon>Bacteria</taxon>
        <taxon>Bacillati</taxon>
        <taxon>Actinomycetota</taxon>
        <taxon>Coriobacteriia</taxon>
        <taxon>Eggerthellales</taxon>
        <taxon>Eggerthellaceae</taxon>
        <taxon>Adlercreutzia</taxon>
    </lineage>
</organism>
<feature type="region of interest" description="Disordered" evidence="1">
    <location>
        <begin position="484"/>
        <end position="515"/>
    </location>
</feature>
<dbReference type="EMBL" id="JAYMFH010000001">
    <property type="protein sequence ID" value="MEC4293915.1"/>
    <property type="molecule type" value="Genomic_DNA"/>
</dbReference>
<dbReference type="Proteomes" id="UP001343724">
    <property type="component" value="Unassembled WGS sequence"/>
</dbReference>
<dbReference type="SUPFAM" id="SSF52540">
    <property type="entry name" value="P-loop containing nucleoside triphosphate hydrolases"/>
    <property type="match status" value="1"/>
</dbReference>
<reference evidence="3 4" key="1">
    <citation type="submission" date="2024-01" db="EMBL/GenBank/DDBJ databases">
        <title>novel species in genus Adlercreutzia.</title>
        <authorList>
            <person name="Liu X."/>
        </authorList>
    </citation>
    <scope>NUCLEOTIDE SEQUENCE [LARGE SCALE GENOMIC DNA]</scope>
    <source>
        <strain evidence="3 4">R22</strain>
    </source>
</reference>